<feature type="region of interest" description="Disordered" evidence="1">
    <location>
        <begin position="1"/>
        <end position="30"/>
    </location>
</feature>
<sequence length="1216" mass="132640">MRGLLSLTRRLGETHGRRRVPRSLQGLPTPNVHRSWGNMKGLSPKEKEELVHGEWRRSKPIQLVADKSDRDGGGFAAPVTFSSEEEAQQFLAEEDADDAAELRESTLTLAQRFFVELAATADEEVDSSQMPPAPQSDEERRREMREVQRQFFADFYVAQGLISEAERYAFVDTLLRPSRALFLVNSTLPLVRLTVRDQLESHQGAGAMPNTSELKTSASSTDAAATTATTPAAVTFSQPSHASSVFTATDLDACLYAIPLVPTQPIGAPLYVPYTTATDLIQPPESPSNLAAGLLEGNELENDVRAPSSAAAVQTGAIDSVEALGAMLQEDFFIGECNEQASREEGSKESEMSVNARGQSDAITPCRPPTLAHMYWLQRQVASNSLLNVDLLSYAISLLSVHLAASAPPGASIDVGGSDQVIVYQADTTAGRRSRLSAASTYHVEIAQYLFRSAQEAEQGSDVARQLQSVVIAVEDATFTPSKSFNSKRQTPQQATLAPVLLSDASDVPVVDRYPNLVYVTPSTQQQHRRSRRSSTTSLKRGKLRTPLRGRVVVCVPTTSQDGVRPRAWLSSGESDDIADSCSVSRSGHNETGVTLDVSAEDESVACIFSVASPNVFVDRCQLANANFKRLQQCLYNAIRAVDVGCARDDRPVDGGWVIYATQSMNVIENEAVVCAVLQRVDTESREADAASSRCDARETVLPSVHVECVPCTLEDMERYFPSSGTATESLRLLREMGRMGLSTWVAIEGGSLAQEAEKYPLELRTAVAQASWRTDPMRKGDDGGYAICIRVTARGVDPIAVEDRPLLHITDNSSPTPALRWWTHPQSRAVSAVTPAVLRFLERVSQPTPRELGVQCALSHSCRVLHAGVPVGVSPLSLSLSSAAAEGFAAACSLSSATTHAEVLAAMKGTLPVLRLSALAFGEFLLLKQVSSRRIRKQLQLRDRQLPVLTDHHSSRYPNEEEIVTHESLLFLAAVEDLIGKRESSSSSSSAARATSVLSRRRFNLVVEADPDSFVPRTDSNGSEPFINALHPAVAAELQAAGVVAQLEYVPRSNGKASTTAMDQRSSPASSLYDFTLRLDVGLDIPERTKHLAALEEWRVALRDALLYVYRRTGAAPSVSPRLWTATAAHPNESGTESEVRLPRGDEEGLELAEDEYEAAVDMSQHLQRHSEAHRHASSEFASARGHHTGMRGSNRSDWLEDTNYREWRQRRFPR</sequence>
<dbReference type="VEuPathDB" id="TriTrypDB:Lsey_0160_0130"/>
<feature type="region of interest" description="Disordered" evidence="1">
    <location>
        <begin position="202"/>
        <end position="223"/>
    </location>
</feature>
<protein>
    <submittedName>
        <fullName evidence="2">Uncharacterized protein</fullName>
    </submittedName>
</protein>
<dbReference type="InterPro" id="IPR023267">
    <property type="entry name" value="RCMT"/>
</dbReference>
<dbReference type="Gene3D" id="3.40.50.150">
    <property type="entry name" value="Vaccinia Virus protein VP39"/>
    <property type="match status" value="1"/>
</dbReference>
<feature type="region of interest" description="Disordered" evidence="1">
    <location>
        <begin position="1165"/>
        <end position="1198"/>
    </location>
</feature>
<dbReference type="EMBL" id="LJSK01000160">
    <property type="protein sequence ID" value="KPI85879.1"/>
    <property type="molecule type" value="Genomic_DNA"/>
</dbReference>
<dbReference type="InterPro" id="IPR029063">
    <property type="entry name" value="SAM-dependent_MTases_sf"/>
</dbReference>
<dbReference type="PANTHER" id="PTHR22808">
    <property type="entry name" value="NCL1 YEAST -RELATED NOL1/NOP2/FMU SUN DOMAIN-CONTAINING"/>
    <property type="match status" value="1"/>
</dbReference>
<comment type="caution">
    <text evidence="2">The sequence shown here is derived from an EMBL/GenBank/DDBJ whole genome shotgun (WGS) entry which is preliminary data.</text>
</comment>
<reference evidence="2 3" key="1">
    <citation type="journal article" date="2015" name="PLoS Pathog.">
        <title>Leptomonas seymouri: Adaptations to the Dixenous Life Cycle Analyzed by Genome Sequencing, Transcriptome Profiling and Co-infection with Leishmania donovani.</title>
        <authorList>
            <person name="Kraeva N."/>
            <person name="Butenko A."/>
            <person name="Hlavacova J."/>
            <person name="Kostygov A."/>
            <person name="Myskova J."/>
            <person name="Grybchuk D."/>
            <person name="Lestinova T."/>
            <person name="Votypka J."/>
            <person name="Volf P."/>
            <person name="Opperdoes F."/>
            <person name="Flegontov P."/>
            <person name="Lukes J."/>
            <person name="Yurchenko V."/>
        </authorList>
    </citation>
    <scope>NUCLEOTIDE SEQUENCE [LARGE SCALE GENOMIC DNA]</scope>
    <source>
        <strain evidence="2 3">ATCC 30220</strain>
    </source>
</reference>
<evidence type="ECO:0000256" key="1">
    <source>
        <dbReference type="SAM" id="MobiDB-lite"/>
    </source>
</evidence>
<gene>
    <name evidence="2" type="ORF">ABL78_5060</name>
</gene>
<feature type="region of interest" description="Disordered" evidence="1">
    <location>
        <begin position="339"/>
        <end position="361"/>
    </location>
</feature>
<dbReference type="OrthoDB" id="273424at2759"/>
<evidence type="ECO:0000313" key="2">
    <source>
        <dbReference type="EMBL" id="KPI85879.1"/>
    </source>
</evidence>
<feature type="region of interest" description="Disordered" evidence="1">
    <location>
        <begin position="1129"/>
        <end position="1148"/>
    </location>
</feature>
<feature type="compositionally biased region" description="Basic and acidic residues" evidence="1">
    <location>
        <begin position="1139"/>
        <end position="1148"/>
    </location>
</feature>
<feature type="compositionally biased region" description="Basic and acidic residues" evidence="1">
    <location>
        <begin position="1170"/>
        <end position="1179"/>
    </location>
</feature>
<evidence type="ECO:0000313" key="3">
    <source>
        <dbReference type="Proteomes" id="UP000038009"/>
    </source>
</evidence>
<dbReference type="OMA" id="GWVIYAT"/>
<feature type="compositionally biased region" description="Basic and acidic residues" evidence="1">
    <location>
        <begin position="341"/>
        <end position="351"/>
    </location>
</feature>
<organism evidence="2 3">
    <name type="scientific">Leptomonas seymouri</name>
    <dbReference type="NCBI Taxonomy" id="5684"/>
    <lineage>
        <taxon>Eukaryota</taxon>
        <taxon>Discoba</taxon>
        <taxon>Euglenozoa</taxon>
        <taxon>Kinetoplastea</taxon>
        <taxon>Metakinetoplastina</taxon>
        <taxon>Trypanosomatida</taxon>
        <taxon>Trypanosomatidae</taxon>
        <taxon>Leishmaniinae</taxon>
        <taxon>Leptomonas</taxon>
    </lineage>
</organism>
<dbReference type="GO" id="GO:0001510">
    <property type="term" value="P:RNA methylation"/>
    <property type="evidence" value="ECO:0007669"/>
    <property type="project" value="InterPro"/>
</dbReference>
<dbReference type="Proteomes" id="UP000038009">
    <property type="component" value="Unassembled WGS sequence"/>
</dbReference>
<feature type="compositionally biased region" description="Polar residues" evidence="1">
    <location>
        <begin position="352"/>
        <end position="361"/>
    </location>
</feature>
<name>A0A0N0P4Z8_LEPSE</name>
<keyword evidence="3" id="KW-1185">Reference proteome</keyword>
<accession>A0A0N0P4Z8</accession>
<feature type="region of interest" description="Disordered" evidence="1">
    <location>
        <begin position="122"/>
        <end position="144"/>
    </location>
</feature>
<dbReference type="GO" id="GO:0008173">
    <property type="term" value="F:RNA methyltransferase activity"/>
    <property type="evidence" value="ECO:0007669"/>
    <property type="project" value="InterPro"/>
</dbReference>
<proteinExistence type="predicted"/>
<feature type="region of interest" description="Disordered" evidence="1">
    <location>
        <begin position="522"/>
        <end position="541"/>
    </location>
</feature>
<dbReference type="PANTHER" id="PTHR22808:SF30">
    <property type="entry name" value="SAM-DEPENDENT MTASE RSMB_NOP-TYPE DOMAIN-CONTAINING PROTEIN"/>
    <property type="match status" value="1"/>
</dbReference>
<dbReference type="AlphaFoldDB" id="A0A0N0P4Z8"/>